<comment type="catalytic activity">
    <reaction evidence="14 15">
        <text>an alpha-Kdo-(2-&gt;6)-lipid IVA + ATP = a 4-O-phospho-alpha-Kdo-(2-&gt;6)-lipid IVA + ADP + H(+)</text>
        <dbReference type="Rhea" id="RHEA:74271"/>
        <dbReference type="ChEBI" id="CHEBI:15378"/>
        <dbReference type="ChEBI" id="CHEBI:30616"/>
        <dbReference type="ChEBI" id="CHEBI:176428"/>
        <dbReference type="ChEBI" id="CHEBI:193140"/>
        <dbReference type="ChEBI" id="CHEBI:456216"/>
        <dbReference type="EC" id="2.7.1.166"/>
    </reaction>
</comment>
<keyword evidence="10 15" id="KW-0067">ATP-binding</keyword>
<dbReference type="GO" id="GO:0016773">
    <property type="term" value="F:phosphotransferase activity, alcohol group as acceptor"/>
    <property type="evidence" value="ECO:0007669"/>
    <property type="project" value="UniProtKB-UniRule"/>
</dbReference>
<dbReference type="HAMAP" id="MF_00521">
    <property type="entry name" value="KDO_kinase"/>
    <property type="match status" value="1"/>
</dbReference>
<dbReference type="EC" id="2.7.1.166" evidence="4 15"/>
<evidence type="ECO:0000256" key="12">
    <source>
        <dbReference type="ARBA" id="ARBA00023136"/>
    </source>
</evidence>
<evidence type="ECO:0000256" key="6">
    <source>
        <dbReference type="ARBA" id="ARBA00022519"/>
    </source>
</evidence>
<dbReference type="GO" id="GO:0005524">
    <property type="term" value="F:ATP binding"/>
    <property type="evidence" value="ECO:0007669"/>
    <property type="project" value="UniProtKB-UniRule"/>
</dbReference>
<comment type="pathway">
    <text evidence="2 15">Bacterial outer membrane biogenesis; LPS core biosynthesis.</text>
</comment>
<gene>
    <name evidence="15" type="primary">kdkA</name>
    <name evidence="16" type="ORF">MT2528_2759</name>
    <name evidence="17" type="ORF">NVI5450_2952</name>
</gene>
<dbReference type="AlphaFoldDB" id="A0A1L0A0Q0"/>
<comment type="function">
    <text evidence="15">Catalyzes the ATP-dependent phosphorylation of the 3-deoxy-D-manno-octulosonic acid (Kdo) residue in Kdo-lipid IV(A) at the 4-OH position.</text>
</comment>
<dbReference type="Proteomes" id="UP000183794">
    <property type="component" value="Unassembled WGS sequence"/>
</dbReference>
<keyword evidence="18" id="KW-1185">Reference proteome</keyword>
<comment type="similarity">
    <text evidence="3 15">Belongs to the protein kinase superfamily. KdkA/RfaP family.</text>
</comment>
<evidence type="ECO:0000256" key="14">
    <source>
        <dbReference type="ARBA" id="ARBA00034417"/>
    </source>
</evidence>
<evidence type="ECO:0000256" key="5">
    <source>
        <dbReference type="ARBA" id="ARBA00022475"/>
    </source>
</evidence>
<dbReference type="InterPro" id="IPR011009">
    <property type="entry name" value="Kinase-like_dom_sf"/>
</dbReference>
<evidence type="ECO:0000256" key="15">
    <source>
        <dbReference type="HAMAP-Rule" id="MF_00521"/>
    </source>
</evidence>
<evidence type="ECO:0000256" key="13">
    <source>
        <dbReference type="ARBA" id="ARBA00029511"/>
    </source>
</evidence>
<sequence length="235" mass="27322">MLIETQGARVLFFQDELKGEITPEYFDGAYWQRNNAIIGSAFGRGITWFFKINDNEFVLRHYHRGGLVAKLIKDAYFYTGLKNTRAYQEFVVTQQLVDKNLPAPTPIAGQIIKQGLFYHADLITEKIAGANDLVAVLKDRALTSDDYRQIGAMIRRFHDVNLWHADLNTHNIILDGKGKWWLIDFDRCKFKPAANSWKKDNLARLKRSFVKEKTKDTAFKWQETDWDLLFAGYHN</sequence>
<comment type="subcellular location">
    <subcellularLocation>
        <location evidence="1 15">Cell inner membrane</location>
        <topology evidence="1 15">Peripheral membrane protein</topology>
        <orientation evidence="1 15">Cytoplasmic side</orientation>
    </subcellularLocation>
</comment>
<reference evidence="17 19" key="2">
    <citation type="submission" date="2016-11" db="EMBL/GenBank/DDBJ databases">
        <authorList>
            <person name="Jaros S."/>
            <person name="Januszkiewicz K."/>
            <person name="Wedrychowicz H."/>
        </authorList>
    </citation>
    <scope>NUCLEOTIDE SEQUENCE [LARGE SCALE GENOMIC DNA]</scope>
    <source>
        <strain evidence="17">NVI 5450</strain>
    </source>
</reference>
<evidence type="ECO:0000256" key="3">
    <source>
        <dbReference type="ARBA" id="ARBA00010327"/>
    </source>
</evidence>
<reference evidence="16 18" key="1">
    <citation type="submission" date="2016-11" db="EMBL/GenBank/DDBJ databases">
        <authorList>
            <person name="Klemetsen T."/>
        </authorList>
    </citation>
    <scope>NUCLEOTIDE SEQUENCE [LARGE SCALE GENOMIC DNA]</scope>
    <source>
        <strain evidence="16">MT 2528</strain>
    </source>
</reference>
<evidence type="ECO:0000256" key="8">
    <source>
        <dbReference type="ARBA" id="ARBA00022741"/>
    </source>
</evidence>
<evidence type="ECO:0000256" key="2">
    <source>
        <dbReference type="ARBA" id="ARBA00004713"/>
    </source>
</evidence>
<dbReference type="EMBL" id="FPLD01000077">
    <property type="protein sequence ID" value="SGZ05753.1"/>
    <property type="molecule type" value="Genomic_DNA"/>
</dbReference>
<keyword evidence="12 15" id="KW-0472">Membrane</keyword>
<proteinExistence type="inferred from homology"/>
<dbReference type="GO" id="GO:0009244">
    <property type="term" value="P:lipopolysaccharide core region biosynthetic process"/>
    <property type="evidence" value="ECO:0007669"/>
    <property type="project" value="UniProtKB-UniRule"/>
</dbReference>
<keyword evidence="7 15" id="KW-0808">Transferase</keyword>
<evidence type="ECO:0000313" key="17">
    <source>
        <dbReference type="EMBL" id="SGZ05753.1"/>
    </source>
</evidence>
<dbReference type="GeneID" id="61296593"/>
<dbReference type="EMBL" id="FPLJ01000060">
    <property type="protein sequence ID" value="SGY94266.1"/>
    <property type="molecule type" value="Genomic_DNA"/>
</dbReference>
<dbReference type="UniPathway" id="UPA00958"/>
<evidence type="ECO:0000313" key="18">
    <source>
        <dbReference type="Proteomes" id="UP000182660"/>
    </source>
</evidence>
<accession>A0A1L0A0Q0</accession>
<evidence type="ECO:0000313" key="16">
    <source>
        <dbReference type="EMBL" id="SGY94266.1"/>
    </source>
</evidence>
<dbReference type="Gene3D" id="1.10.510.10">
    <property type="entry name" value="Transferase(Phosphotransferase) domain 1"/>
    <property type="match status" value="1"/>
</dbReference>
<dbReference type="RefSeq" id="WP_075472592.1">
    <property type="nucleotide sequence ID" value="NZ_CAWQZC010000153.1"/>
</dbReference>
<dbReference type="InterPro" id="IPR022826">
    <property type="entry name" value="KDO_kinase"/>
</dbReference>
<dbReference type="Pfam" id="PF06293">
    <property type="entry name" value="Kdo"/>
    <property type="match status" value="1"/>
</dbReference>
<protein>
    <recommendedName>
        <fullName evidence="13 15">3-deoxy-D-manno-octulosonic acid kinase</fullName>
        <shortName evidence="15">Kdo kinase</shortName>
        <ecNumber evidence="4 15">2.7.1.166</ecNumber>
    </recommendedName>
</protein>
<evidence type="ECO:0000256" key="7">
    <source>
        <dbReference type="ARBA" id="ARBA00022679"/>
    </source>
</evidence>
<keyword evidence="6 15" id="KW-0997">Cell inner membrane</keyword>
<dbReference type="GO" id="GO:0016301">
    <property type="term" value="F:kinase activity"/>
    <property type="evidence" value="ECO:0007669"/>
    <property type="project" value="UniProtKB-KW"/>
</dbReference>
<keyword evidence="9 15" id="KW-0418">Kinase</keyword>
<evidence type="ECO:0000256" key="4">
    <source>
        <dbReference type="ARBA" id="ARBA00011988"/>
    </source>
</evidence>
<dbReference type="GO" id="GO:0005886">
    <property type="term" value="C:plasma membrane"/>
    <property type="evidence" value="ECO:0007669"/>
    <property type="project" value="UniProtKB-SubCell"/>
</dbReference>
<keyword evidence="11 15" id="KW-0448">Lipopolysaccharide biosynthesis</keyword>
<organism evidence="17 19">
    <name type="scientific">Moritella viscosa</name>
    <dbReference type="NCBI Taxonomy" id="80854"/>
    <lineage>
        <taxon>Bacteria</taxon>
        <taxon>Pseudomonadati</taxon>
        <taxon>Pseudomonadota</taxon>
        <taxon>Gammaproteobacteria</taxon>
        <taxon>Alteromonadales</taxon>
        <taxon>Moritellaceae</taxon>
        <taxon>Moritella</taxon>
    </lineage>
</organism>
<dbReference type="NCBIfam" id="NF002475">
    <property type="entry name" value="PRK01723.1"/>
    <property type="match status" value="1"/>
</dbReference>
<dbReference type="OrthoDB" id="6854449at2"/>
<name>A0A1L0A0Q0_9GAMM</name>
<evidence type="ECO:0000256" key="9">
    <source>
        <dbReference type="ARBA" id="ARBA00022777"/>
    </source>
</evidence>
<evidence type="ECO:0000256" key="11">
    <source>
        <dbReference type="ARBA" id="ARBA00022985"/>
    </source>
</evidence>
<evidence type="ECO:0000256" key="1">
    <source>
        <dbReference type="ARBA" id="ARBA00004515"/>
    </source>
</evidence>
<dbReference type="SUPFAM" id="SSF56112">
    <property type="entry name" value="Protein kinase-like (PK-like)"/>
    <property type="match status" value="1"/>
</dbReference>
<dbReference type="Proteomes" id="UP000182660">
    <property type="component" value="Unassembled WGS sequence"/>
</dbReference>
<evidence type="ECO:0000313" key="19">
    <source>
        <dbReference type="Proteomes" id="UP000183794"/>
    </source>
</evidence>
<keyword evidence="5 15" id="KW-1003">Cell membrane</keyword>
<feature type="active site" evidence="15">
    <location>
        <position position="166"/>
    </location>
</feature>
<evidence type="ECO:0000256" key="10">
    <source>
        <dbReference type="ARBA" id="ARBA00022840"/>
    </source>
</evidence>
<keyword evidence="8 15" id="KW-0547">Nucleotide-binding</keyword>